<dbReference type="AlphaFoldDB" id="A0A9P8ZX36"/>
<dbReference type="Gene3D" id="1.10.510.10">
    <property type="entry name" value="Transferase(Phosphotransferase) domain 1"/>
    <property type="match status" value="1"/>
</dbReference>
<comment type="caution">
    <text evidence="2">The sequence shown here is derived from an EMBL/GenBank/DDBJ whole genome shotgun (WGS) entry which is preliminary data.</text>
</comment>
<dbReference type="PANTHER" id="PTHR37542">
    <property type="entry name" value="HELO DOMAIN-CONTAINING PROTEIN-RELATED"/>
    <property type="match status" value="1"/>
</dbReference>
<dbReference type="InterPro" id="IPR000719">
    <property type="entry name" value="Prot_kinase_dom"/>
</dbReference>
<dbReference type="GO" id="GO:0005524">
    <property type="term" value="F:ATP binding"/>
    <property type="evidence" value="ECO:0007669"/>
    <property type="project" value="InterPro"/>
</dbReference>
<dbReference type="InterPro" id="IPR011009">
    <property type="entry name" value="Kinase-like_dom_sf"/>
</dbReference>
<name>A0A9P8ZX36_9PEZI</name>
<dbReference type="RefSeq" id="XP_045957963.1">
    <property type="nucleotide sequence ID" value="XM_046097091.1"/>
</dbReference>
<gene>
    <name evidence="2" type="ORF">BKA67DRAFT_502224</name>
</gene>
<dbReference type="OrthoDB" id="4161601at2759"/>
<dbReference type="GeneID" id="70125983"/>
<accession>A0A9P8ZX36</accession>
<dbReference type="EMBL" id="JAGPXC010000005">
    <property type="protein sequence ID" value="KAH6653686.1"/>
    <property type="molecule type" value="Genomic_DNA"/>
</dbReference>
<dbReference type="GO" id="GO:0004672">
    <property type="term" value="F:protein kinase activity"/>
    <property type="evidence" value="ECO:0007669"/>
    <property type="project" value="InterPro"/>
</dbReference>
<evidence type="ECO:0000313" key="3">
    <source>
        <dbReference type="Proteomes" id="UP000758603"/>
    </source>
</evidence>
<keyword evidence="3" id="KW-1185">Reference proteome</keyword>
<sequence>RGTTRDLAVKLKQTKPSIFGLLTCFGAIHDEKKNEINLVFRIPEDMSNPETLRAKIMAGNTRHSLSERFRLAAQLARAVCSIHTFGMVHKSIRPENIIVFRDQESALGSAFLLGFERVRPEEGRTRLTGDADWEKNLYRHPQRQGPKLQDPYIMQHDIYSLGVCLLEIGLWSSFVEYVNPASGPAMSHSYRFDGAGRNNTERSEAVKIQLLAIARDSLPEKMGTKYSRVVKTCLTCLDAGNEDFSNDSEFQDEDGVFVAIKYIEKV</sequence>
<reference evidence="2" key="1">
    <citation type="journal article" date="2021" name="Nat. Commun.">
        <title>Genetic determinants of endophytism in the Arabidopsis root mycobiome.</title>
        <authorList>
            <person name="Mesny F."/>
            <person name="Miyauchi S."/>
            <person name="Thiergart T."/>
            <person name="Pickel B."/>
            <person name="Atanasova L."/>
            <person name="Karlsson M."/>
            <person name="Huettel B."/>
            <person name="Barry K.W."/>
            <person name="Haridas S."/>
            <person name="Chen C."/>
            <person name="Bauer D."/>
            <person name="Andreopoulos W."/>
            <person name="Pangilinan J."/>
            <person name="LaButti K."/>
            <person name="Riley R."/>
            <person name="Lipzen A."/>
            <person name="Clum A."/>
            <person name="Drula E."/>
            <person name="Henrissat B."/>
            <person name="Kohler A."/>
            <person name="Grigoriev I.V."/>
            <person name="Martin F.M."/>
            <person name="Hacquard S."/>
        </authorList>
    </citation>
    <scope>NUCLEOTIDE SEQUENCE</scope>
    <source>
        <strain evidence="2">MPI-SDFR-AT-0073</strain>
    </source>
</reference>
<dbReference type="PANTHER" id="PTHR37542:SF1">
    <property type="entry name" value="PRION-INHIBITION AND PROPAGATION HELO DOMAIN-CONTAINING PROTEIN"/>
    <property type="match status" value="1"/>
</dbReference>
<dbReference type="Proteomes" id="UP000758603">
    <property type="component" value="Unassembled WGS sequence"/>
</dbReference>
<feature type="non-terminal residue" evidence="2">
    <location>
        <position position="1"/>
    </location>
</feature>
<feature type="non-terminal residue" evidence="2">
    <location>
        <position position="266"/>
    </location>
</feature>
<dbReference type="SUPFAM" id="SSF56112">
    <property type="entry name" value="Protein kinase-like (PK-like)"/>
    <property type="match status" value="1"/>
</dbReference>
<organism evidence="2 3">
    <name type="scientific">Truncatella angustata</name>
    <dbReference type="NCBI Taxonomy" id="152316"/>
    <lineage>
        <taxon>Eukaryota</taxon>
        <taxon>Fungi</taxon>
        <taxon>Dikarya</taxon>
        <taxon>Ascomycota</taxon>
        <taxon>Pezizomycotina</taxon>
        <taxon>Sordariomycetes</taxon>
        <taxon>Xylariomycetidae</taxon>
        <taxon>Amphisphaeriales</taxon>
        <taxon>Sporocadaceae</taxon>
        <taxon>Truncatella</taxon>
    </lineage>
</organism>
<evidence type="ECO:0000313" key="2">
    <source>
        <dbReference type="EMBL" id="KAH6653686.1"/>
    </source>
</evidence>
<feature type="domain" description="Protein kinase" evidence="1">
    <location>
        <begin position="1"/>
        <end position="266"/>
    </location>
</feature>
<evidence type="ECO:0000259" key="1">
    <source>
        <dbReference type="PROSITE" id="PS50011"/>
    </source>
</evidence>
<protein>
    <recommendedName>
        <fullName evidence="1">Protein kinase domain-containing protein</fullName>
    </recommendedName>
</protein>
<dbReference type="PROSITE" id="PS50011">
    <property type="entry name" value="PROTEIN_KINASE_DOM"/>
    <property type="match status" value="1"/>
</dbReference>
<proteinExistence type="predicted"/>